<keyword evidence="1" id="KW-0862">Zinc</keyword>
<name>A0A6A3NIX2_9STRA</name>
<gene>
    <name evidence="5" type="ORF">PR001_g4292</name>
    <name evidence="4" type="ORF">PR002_g4574</name>
    <name evidence="6" type="ORF">PR003_g4473</name>
</gene>
<feature type="domain" description="C2H2-type" evidence="3">
    <location>
        <begin position="209"/>
        <end position="237"/>
    </location>
</feature>
<evidence type="ECO:0000313" key="9">
    <source>
        <dbReference type="Proteomes" id="UP000435112"/>
    </source>
</evidence>
<dbReference type="PROSITE" id="PS50157">
    <property type="entry name" value="ZINC_FINGER_C2H2_2"/>
    <property type="match status" value="1"/>
</dbReference>
<evidence type="ECO:0000313" key="6">
    <source>
        <dbReference type="EMBL" id="KAE9352253.1"/>
    </source>
</evidence>
<feature type="compositionally biased region" description="Basic residues" evidence="2">
    <location>
        <begin position="265"/>
        <end position="283"/>
    </location>
</feature>
<evidence type="ECO:0000256" key="1">
    <source>
        <dbReference type="PROSITE-ProRule" id="PRU00042"/>
    </source>
</evidence>
<dbReference type="SUPFAM" id="SSF51197">
    <property type="entry name" value="Clavaminate synthase-like"/>
    <property type="match status" value="1"/>
</dbReference>
<organism evidence="4 9">
    <name type="scientific">Phytophthora rubi</name>
    <dbReference type="NCBI Taxonomy" id="129364"/>
    <lineage>
        <taxon>Eukaryota</taxon>
        <taxon>Sar</taxon>
        <taxon>Stramenopiles</taxon>
        <taxon>Oomycota</taxon>
        <taxon>Peronosporomycetes</taxon>
        <taxon>Peronosporales</taxon>
        <taxon>Peronosporaceae</taxon>
        <taxon>Phytophthora</taxon>
    </lineage>
</organism>
<keyword evidence="1" id="KW-0863">Zinc-finger</keyword>
<feature type="compositionally biased region" description="Basic and acidic residues" evidence="2">
    <location>
        <begin position="309"/>
        <end position="321"/>
    </location>
</feature>
<dbReference type="InterPro" id="IPR013087">
    <property type="entry name" value="Znf_C2H2_type"/>
</dbReference>
<feature type="compositionally biased region" description="Acidic residues" evidence="2">
    <location>
        <begin position="322"/>
        <end position="381"/>
    </location>
</feature>
<comment type="caution">
    <text evidence="4">The sequence shown here is derived from an EMBL/GenBank/DDBJ whole genome shotgun (WGS) entry which is preliminary data.</text>
</comment>
<evidence type="ECO:0000313" key="7">
    <source>
        <dbReference type="Proteomes" id="UP000429607"/>
    </source>
</evidence>
<evidence type="ECO:0000313" key="8">
    <source>
        <dbReference type="Proteomes" id="UP000434957"/>
    </source>
</evidence>
<dbReference type="Proteomes" id="UP000429607">
    <property type="component" value="Unassembled WGS sequence"/>
</dbReference>
<keyword evidence="1" id="KW-0479">Metal-binding</keyword>
<dbReference type="PROSITE" id="PS00028">
    <property type="entry name" value="ZINC_FINGER_C2H2_1"/>
    <property type="match status" value="2"/>
</dbReference>
<reference evidence="7 9" key="1">
    <citation type="submission" date="2018-09" db="EMBL/GenBank/DDBJ databases">
        <title>Genomic investigation of the strawberry pathogen Phytophthora fragariae indicates pathogenicity is determined by transcriptional variation in three key races.</title>
        <authorList>
            <person name="Adams T.M."/>
            <person name="Armitage A.D."/>
            <person name="Sobczyk M.K."/>
            <person name="Bates H.J."/>
            <person name="Dunwell J.M."/>
            <person name="Nellist C.F."/>
            <person name="Harrison R.J."/>
        </authorList>
    </citation>
    <scope>NUCLEOTIDE SEQUENCE [LARGE SCALE GENOMIC DNA]</scope>
    <source>
        <strain evidence="5 7">SCRP249</strain>
        <strain evidence="4 9">SCRP324</strain>
        <strain evidence="6 8">SCRP333</strain>
    </source>
</reference>
<keyword evidence="8" id="KW-1185">Reference proteome</keyword>
<sequence length="381" mass="43083">MNQALKARFWNEGYLIENLQLSDAILQEALEEVQQLPFSPIFGEVYKLERDPNRLQASITTFGPAMEKVYQTIRNIVTRSDNEWYTKRKLWAALKSLPGGLRQGIHCDFPSFETSKAILEKGAVQASVIVALMSKTHFYIYPGCFGTYVDHDKCAAVTLDAGEFLLFRGDLVHAGADFKKENIRLHCYVRVRGISQKADSTEAAVFSSYVCEFCGEICDSRRHLSNHRRYCHKNPKRVKAKEKRKKADERGGHCGLCSVSFTKRSAYHQHNHRRHPKKPKRSVRAHEDEEAVADSEMDGDDGSEGNNEEDNRGRGNEQGDIREEDSGDEEGDISEEDSDNEEEDSSEGYIDDGEEESSEGDDDEEEASCGDDDEESDNDSE</sequence>
<dbReference type="OrthoDB" id="90882at2759"/>
<dbReference type="EMBL" id="QXFV01000173">
    <property type="protein sequence ID" value="KAE9047216.1"/>
    <property type="molecule type" value="Genomic_DNA"/>
</dbReference>
<dbReference type="Proteomes" id="UP000435112">
    <property type="component" value="Unassembled WGS sequence"/>
</dbReference>
<feature type="compositionally biased region" description="Acidic residues" evidence="2">
    <location>
        <begin position="288"/>
        <end position="308"/>
    </location>
</feature>
<protein>
    <recommendedName>
        <fullName evidence="3">C2H2-type domain-containing protein</fullName>
    </recommendedName>
</protein>
<evidence type="ECO:0000313" key="4">
    <source>
        <dbReference type="EMBL" id="KAE9041190.1"/>
    </source>
</evidence>
<evidence type="ECO:0000256" key="2">
    <source>
        <dbReference type="SAM" id="MobiDB-lite"/>
    </source>
</evidence>
<accession>A0A6A3NIX2</accession>
<dbReference type="Proteomes" id="UP000434957">
    <property type="component" value="Unassembled WGS sequence"/>
</dbReference>
<evidence type="ECO:0000313" key="5">
    <source>
        <dbReference type="EMBL" id="KAE9047216.1"/>
    </source>
</evidence>
<dbReference type="SMART" id="SM00355">
    <property type="entry name" value="ZnF_C2H2"/>
    <property type="match status" value="2"/>
</dbReference>
<dbReference type="AlphaFoldDB" id="A0A6A3NIX2"/>
<evidence type="ECO:0000259" key="3">
    <source>
        <dbReference type="PROSITE" id="PS50157"/>
    </source>
</evidence>
<dbReference type="EMBL" id="QXFU01000180">
    <property type="protein sequence ID" value="KAE9041190.1"/>
    <property type="molecule type" value="Genomic_DNA"/>
</dbReference>
<dbReference type="GO" id="GO:0008270">
    <property type="term" value="F:zinc ion binding"/>
    <property type="evidence" value="ECO:0007669"/>
    <property type="project" value="UniProtKB-KW"/>
</dbReference>
<proteinExistence type="predicted"/>
<feature type="region of interest" description="Disordered" evidence="2">
    <location>
        <begin position="265"/>
        <end position="381"/>
    </location>
</feature>
<dbReference type="EMBL" id="QXFT01000170">
    <property type="protein sequence ID" value="KAE9352253.1"/>
    <property type="molecule type" value="Genomic_DNA"/>
</dbReference>